<evidence type="ECO:0000256" key="3">
    <source>
        <dbReference type="ARBA" id="ARBA00022692"/>
    </source>
</evidence>
<keyword evidence="10" id="KW-1185">Reference proteome</keyword>
<evidence type="ECO:0000313" key="7">
    <source>
        <dbReference type="EMBL" id="MBF8641330.1"/>
    </source>
</evidence>
<evidence type="ECO:0000256" key="1">
    <source>
        <dbReference type="ARBA" id="ARBA00004141"/>
    </source>
</evidence>
<proteinExistence type="inferred from homology"/>
<evidence type="ECO:0000313" key="10">
    <source>
        <dbReference type="Proteomes" id="UP000626180"/>
    </source>
</evidence>
<evidence type="ECO:0000256" key="5">
    <source>
        <dbReference type="ARBA" id="ARBA00023136"/>
    </source>
</evidence>
<dbReference type="Pfam" id="PF01925">
    <property type="entry name" value="TauE"/>
    <property type="match status" value="1"/>
</dbReference>
<accession>A0A2X2DBK0</accession>
<evidence type="ECO:0000256" key="4">
    <source>
        <dbReference type="ARBA" id="ARBA00022989"/>
    </source>
</evidence>
<dbReference type="AlphaFoldDB" id="A0A2X2DBK0"/>
<sequence>MLLASLLGIGIGLVLGLTGAGGGILAIPALTLGLGWALSQAAPVALLAIGTAATLGAVDGLRKGLVRYRAALLMAALGLCFSPLGSQLAHHLPNRTLMLCFCLIMLFVAIRMLLQSRATVDQACTTHGPLQKNCMLDPTTGRLHWNGRCLATLSIIGSLSGMLTGMLGVGGGFLIVPALRQCSDIRMQGIVATSLMMVALISLGTAAGALYRGVTLGLQAELFIGATLVGMLAGRLLCKHLPAHLLQRSFAVLCLGVCVYLFMTVF</sequence>
<evidence type="ECO:0000313" key="8">
    <source>
        <dbReference type="EMBL" id="SPZ16383.1"/>
    </source>
</evidence>
<reference evidence="7 10" key="2">
    <citation type="submission" date="2020-10" db="EMBL/GenBank/DDBJ databases">
        <title>Genome sequences of Pseudomonas isolates.</title>
        <authorList>
            <person name="Wessels L."/>
            <person name="Reich F."/>
            <person name="Hammerl J."/>
        </authorList>
    </citation>
    <scope>NUCLEOTIDE SEQUENCE [LARGE SCALE GENOMIC DNA]</scope>
    <source>
        <strain evidence="7 10">20-MO00624-0</strain>
    </source>
</reference>
<comment type="similarity">
    <text evidence="2 6">Belongs to the 4-toluene sulfonate uptake permease (TSUP) (TC 2.A.102) family.</text>
</comment>
<keyword evidence="6" id="KW-1003">Cell membrane</keyword>
<feature type="transmembrane region" description="Helical" evidence="6">
    <location>
        <begin position="96"/>
        <end position="114"/>
    </location>
</feature>
<keyword evidence="4 6" id="KW-1133">Transmembrane helix</keyword>
<dbReference type="Proteomes" id="UP000626180">
    <property type="component" value="Unassembled WGS sequence"/>
</dbReference>
<feature type="transmembrane region" description="Helical" evidence="6">
    <location>
        <begin position="245"/>
        <end position="263"/>
    </location>
</feature>
<feature type="transmembrane region" description="Helical" evidence="6">
    <location>
        <begin position="70"/>
        <end position="90"/>
    </location>
</feature>
<comment type="subcellular location">
    <subcellularLocation>
        <location evidence="6">Cell membrane</location>
        <topology evidence="6">Multi-pass membrane protein</topology>
    </subcellularLocation>
    <subcellularLocation>
        <location evidence="1">Membrane</location>
        <topology evidence="1">Multi-pass membrane protein</topology>
    </subcellularLocation>
</comment>
<gene>
    <name evidence="7" type="ORF">IRZ65_11610</name>
    <name evidence="8" type="ORF">NCTC11842_05415</name>
</gene>
<keyword evidence="5 6" id="KW-0472">Membrane</keyword>
<feature type="transmembrane region" description="Helical" evidence="6">
    <location>
        <begin position="217"/>
        <end position="238"/>
    </location>
</feature>
<name>A0A2X2DBK0_PSELU</name>
<evidence type="ECO:0000256" key="6">
    <source>
        <dbReference type="RuleBase" id="RU363041"/>
    </source>
</evidence>
<feature type="transmembrane region" description="Helical" evidence="6">
    <location>
        <begin position="36"/>
        <end position="58"/>
    </location>
</feature>
<evidence type="ECO:0000256" key="2">
    <source>
        <dbReference type="ARBA" id="ARBA00009142"/>
    </source>
</evidence>
<dbReference type="RefSeq" id="WP_010799013.1">
    <property type="nucleotide sequence ID" value="NZ_CP069263.1"/>
</dbReference>
<dbReference type="InterPro" id="IPR002781">
    <property type="entry name" value="TM_pro_TauE-like"/>
</dbReference>
<evidence type="ECO:0000313" key="9">
    <source>
        <dbReference type="Proteomes" id="UP000250443"/>
    </source>
</evidence>
<feature type="transmembrane region" description="Helical" evidence="6">
    <location>
        <begin position="190"/>
        <end position="211"/>
    </location>
</feature>
<organism evidence="8 9">
    <name type="scientific">Pseudomonas luteola</name>
    <dbReference type="NCBI Taxonomy" id="47886"/>
    <lineage>
        <taxon>Bacteria</taxon>
        <taxon>Pseudomonadati</taxon>
        <taxon>Pseudomonadota</taxon>
        <taxon>Gammaproteobacteria</taxon>
        <taxon>Pseudomonadales</taxon>
        <taxon>Pseudomonadaceae</taxon>
        <taxon>Pseudomonas</taxon>
    </lineage>
</organism>
<reference evidence="8 9" key="1">
    <citation type="submission" date="2018-06" db="EMBL/GenBank/DDBJ databases">
        <authorList>
            <consortium name="Pathogen Informatics"/>
            <person name="Doyle S."/>
        </authorList>
    </citation>
    <scope>NUCLEOTIDE SEQUENCE [LARGE SCALE GENOMIC DNA]</scope>
    <source>
        <strain evidence="8 9">NCTC11842</strain>
    </source>
</reference>
<dbReference type="Proteomes" id="UP000250443">
    <property type="component" value="Unassembled WGS sequence"/>
</dbReference>
<dbReference type="PANTHER" id="PTHR43701">
    <property type="entry name" value="MEMBRANE TRANSPORTER PROTEIN MJ0441-RELATED"/>
    <property type="match status" value="1"/>
</dbReference>
<dbReference type="GO" id="GO:0005886">
    <property type="term" value="C:plasma membrane"/>
    <property type="evidence" value="ECO:0007669"/>
    <property type="project" value="UniProtKB-SubCell"/>
</dbReference>
<dbReference type="EMBL" id="JADMCD010000005">
    <property type="protein sequence ID" value="MBF8641330.1"/>
    <property type="molecule type" value="Genomic_DNA"/>
</dbReference>
<keyword evidence="3 6" id="KW-0812">Transmembrane</keyword>
<dbReference type="EMBL" id="UAUF01000015">
    <property type="protein sequence ID" value="SPZ16383.1"/>
    <property type="molecule type" value="Genomic_DNA"/>
</dbReference>
<protein>
    <recommendedName>
        <fullName evidence="6">Probable membrane transporter protein</fullName>
    </recommendedName>
</protein>
<dbReference type="InterPro" id="IPR051598">
    <property type="entry name" value="TSUP/Inactive_protease-like"/>
</dbReference>
<dbReference type="PANTHER" id="PTHR43701:SF2">
    <property type="entry name" value="MEMBRANE TRANSPORTER PROTEIN YJNA-RELATED"/>
    <property type="match status" value="1"/>
</dbReference>